<dbReference type="GO" id="GO:0006281">
    <property type="term" value="P:DNA repair"/>
    <property type="evidence" value="ECO:0007669"/>
    <property type="project" value="TreeGrafter"/>
</dbReference>
<dbReference type="Gene3D" id="3.40.50.1000">
    <property type="entry name" value="HAD superfamily/HAD-like"/>
    <property type="match status" value="1"/>
</dbReference>
<dbReference type="GO" id="GO:0008967">
    <property type="term" value="F:phosphoglycolate phosphatase activity"/>
    <property type="evidence" value="ECO:0007669"/>
    <property type="project" value="TreeGrafter"/>
</dbReference>
<dbReference type="SFLD" id="SFLDS00003">
    <property type="entry name" value="Haloacid_Dehalogenase"/>
    <property type="match status" value="1"/>
</dbReference>
<dbReference type="AlphaFoldDB" id="D4S121"/>
<dbReference type="HOGENOM" id="CLU_045011_19_1_9"/>
<dbReference type="NCBIfam" id="TIGR01549">
    <property type="entry name" value="HAD-SF-IA-v1"/>
    <property type="match status" value="1"/>
</dbReference>
<comment type="caution">
    <text evidence="1">The sequence shown here is derived from an EMBL/GenBank/DDBJ whole genome shotgun (WGS) entry which is preliminary data.</text>
</comment>
<name>D4S121_9FIRM</name>
<dbReference type="InterPro" id="IPR006439">
    <property type="entry name" value="HAD-SF_hydro_IA"/>
</dbReference>
<dbReference type="PRINTS" id="PR00413">
    <property type="entry name" value="HADHALOGNASE"/>
</dbReference>
<dbReference type="GO" id="GO:0005829">
    <property type="term" value="C:cytosol"/>
    <property type="evidence" value="ECO:0007669"/>
    <property type="project" value="TreeGrafter"/>
</dbReference>
<dbReference type="PANTHER" id="PTHR43434">
    <property type="entry name" value="PHOSPHOGLYCOLATE PHOSPHATASE"/>
    <property type="match status" value="1"/>
</dbReference>
<dbReference type="InterPro" id="IPR023214">
    <property type="entry name" value="HAD_sf"/>
</dbReference>
<dbReference type="InterPro" id="IPR023198">
    <property type="entry name" value="PGP-like_dom2"/>
</dbReference>
<dbReference type="GeneID" id="98917345"/>
<gene>
    <name evidence="1" type="ORF">BUTYVIB_01791</name>
</gene>
<sequence>MYTTVIFDLDGTLLNTLDDLMDSTNMALEAYGFPKRSHEEIRCFVGNGIRKLIERAVPDNTDIADTDKVFNEFKRLYQIHCNDKTGTYPGIIELLRELKKHNIKMGIATNKVKSAADKLNEIYFEGLIDEVAGVEDGIIPKPDRCMIDNLMKRLNATTDETLYVGDSQVDVATARNTGLDMVAVLWGFRTRKELEESGAMVFIDDPMEILDKVL</sequence>
<dbReference type="Proteomes" id="UP000006238">
    <property type="component" value="Unassembled WGS sequence"/>
</dbReference>
<dbReference type="InterPro" id="IPR036412">
    <property type="entry name" value="HAD-like_sf"/>
</dbReference>
<proteinExistence type="predicted"/>
<dbReference type="RefSeq" id="WP_005603601.1">
    <property type="nucleotide sequence ID" value="NZ_GG663524.1"/>
</dbReference>
<dbReference type="eggNOG" id="COG0546">
    <property type="taxonomic scope" value="Bacteria"/>
</dbReference>
<dbReference type="STRING" id="45851.BHV86_05860"/>
<keyword evidence="1" id="KW-0378">Hydrolase</keyword>
<protein>
    <submittedName>
        <fullName evidence="1">HAD hydrolase, family IA, variant 1</fullName>
    </submittedName>
</protein>
<keyword evidence="2" id="KW-1185">Reference proteome</keyword>
<reference evidence="1 2" key="1">
    <citation type="submission" date="2010-02" db="EMBL/GenBank/DDBJ databases">
        <authorList>
            <person name="Weinstock G."/>
            <person name="Sodergren E."/>
            <person name="Clifton S."/>
            <person name="Fulton L."/>
            <person name="Fulton B."/>
            <person name="Courtney L."/>
            <person name="Fronick C."/>
            <person name="Harrison M."/>
            <person name="Strong C."/>
            <person name="Farmer C."/>
            <person name="Delahaunty K."/>
            <person name="Markovic C."/>
            <person name="Hall O."/>
            <person name="Minx P."/>
            <person name="Tomlinson C."/>
            <person name="Mitreva M."/>
            <person name="Nelson J."/>
            <person name="Hou S."/>
            <person name="Wollam A."/>
            <person name="Pepin K.H."/>
            <person name="Johnson M."/>
            <person name="Bhonagiri V."/>
            <person name="Zhang X."/>
            <person name="Suruliraj S."/>
            <person name="Warren W."/>
            <person name="Chinwalla A."/>
            <person name="Mardis E.R."/>
            <person name="Wilson R.K."/>
        </authorList>
    </citation>
    <scope>NUCLEOTIDE SEQUENCE [LARGE SCALE GENOMIC DNA]</scope>
    <source>
        <strain evidence="1 2">DSM 2876</strain>
    </source>
</reference>
<dbReference type="PANTHER" id="PTHR43434:SF1">
    <property type="entry name" value="PHOSPHOGLYCOLATE PHOSPHATASE"/>
    <property type="match status" value="1"/>
</dbReference>
<organism evidence="1 2">
    <name type="scientific">Eshraghiella crossota DSM 2876</name>
    <dbReference type="NCBI Taxonomy" id="511680"/>
    <lineage>
        <taxon>Bacteria</taxon>
        <taxon>Bacillati</taxon>
        <taxon>Bacillota</taxon>
        <taxon>Clostridia</taxon>
        <taxon>Lachnospirales</taxon>
        <taxon>Lachnospiraceae</taxon>
        <taxon>Eshraghiella</taxon>
    </lineage>
</organism>
<dbReference type="SFLD" id="SFLDG01129">
    <property type="entry name" value="C1.5:_HAD__Beta-PGM__Phosphata"/>
    <property type="match status" value="1"/>
</dbReference>
<dbReference type="EMBL" id="ABWN01000032">
    <property type="protein sequence ID" value="EFF68051.1"/>
    <property type="molecule type" value="Genomic_DNA"/>
</dbReference>
<evidence type="ECO:0000313" key="2">
    <source>
        <dbReference type="Proteomes" id="UP000006238"/>
    </source>
</evidence>
<dbReference type="SUPFAM" id="SSF56784">
    <property type="entry name" value="HAD-like"/>
    <property type="match status" value="1"/>
</dbReference>
<dbReference type="SFLD" id="SFLDG01135">
    <property type="entry name" value="C1.5.6:_HAD__Beta-PGM__Phospha"/>
    <property type="match status" value="1"/>
</dbReference>
<dbReference type="InterPro" id="IPR050155">
    <property type="entry name" value="HAD-like_hydrolase_sf"/>
</dbReference>
<dbReference type="InterPro" id="IPR041492">
    <property type="entry name" value="HAD_2"/>
</dbReference>
<accession>D4S121</accession>
<evidence type="ECO:0000313" key="1">
    <source>
        <dbReference type="EMBL" id="EFF68051.1"/>
    </source>
</evidence>
<dbReference type="Pfam" id="PF13419">
    <property type="entry name" value="HAD_2"/>
    <property type="match status" value="1"/>
</dbReference>
<dbReference type="Gene3D" id="1.10.150.240">
    <property type="entry name" value="Putative phosphatase, domain 2"/>
    <property type="match status" value="1"/>
</dbReference>